<dbReference type="EMBL" id="CP114413">
    <property type="protein sequence ID" value="WAZ26809.1"/>
    <property type="molecule type" value="Genomic_DNA"/>
</dbReference>
<protein>
    <submittedName>
        <fullName evidence="2">Uncharacterized protein</fullName>
    </submittedName>
</protein>
<evidence type="ECO:0000313" key="3">
    <source>
        <dbReference type="Proteomes" id="UP001164439"/>
    </source>
</evidence>
<organism evidence="2 3">
    <name type="scientific">Streptomyces cinnabarinus</name>
    <dbReference type="NCBI Taxonomy" id="67287"/>
    <lineage>
        <taxon>Bacteria</taxon>
        <taxon>Bacillati</taxon>
        <taxon>Actinomycetota</taxon>
        <taxon>Actinomycetes</taxon>
        <taxon>Kitasatosporales</taxon>
        <taxon>Streptomycetaceae</taxon>
        <taxon>Streptomyces</taxon>
    </lineage>
</organism>
<dbReference type="Proteomes" id="UP001164439">
    <property type="component" value="Chromosome"/>
</dbReference>
<feature type="region of interest" description="Disordered" evidence="1">
    <location>
        <begin position="142"/>
        <end position="163"/>
    </location>
</feature>
<evidence type="ECO:0000256" key="1">
    <source>
        <dbReference type="SAM" id="MobiDB-lite"/>
    </source>
</evidence>
<evidence type="ECO:0000313" key="2">
    <source>
        <dbReference type="EMBL" id="WAZ26809.1"/>
    </source>
</evidence>
<reference evidence="2" key="1">
    <citation type="submission" date="2022-12" db="EMBL/GenBank/DDBJ databases">
        <authorList>
            <person name="Ruckert C."/>
            <person name="Busche T."/>
            <person name="Kalinowski J."/>
            <person name="Wittmann C."/>
        </authorList>
    </citation>
    <scope>NUCLEOTIDE SEQUENCE</scope>
    <source>
        <strain evidence="2">DSM 40467</strain>
    </source>
</reference>
<accession>A0ABY7KVB1</accession>
<dbReference type="RefSeq" id="WP_269664295.1">
    <property type="nucleotide sequence ID" value="NZ_CP114413.1"/>
</dbReference>
<proteinExistence type="predicted"/>
<keyword evidence="3" id="KW-1185">Reference proteome</keyword>
<sequence length="261" mass="28921">MFGVLGPDARFSPVFDYGTSLTLTDESGNRFARSAWAPATRIIALSLVLTGISESRWGYVDLEQEGISSGRELFYQVEMGADLQPWLNLCARPEPLHLLEGPMAELRSRLSAAVTVAPAQSPPHGTHDWMIFPAPWNKYRTTSTTTPTSTERRRPTRPPAPPVAIPFPHSAFDVMYAKPGRSDVVARVKCRSPRAVTTCLRAHYLVLDASGRLHLSSGFPAYVEAADQDALWRTAGSVLRIPMRHGSELRDWSRDPYSGHH</sequence>
<name>A0ABY7KVB1_9ACTN</name>
<gene>
    <name evidence="2" type="ORF">STRCI_008454</name>
</gene>